<feature type="region of interest" description="Disordered" evidence="1">
    <location>
        <begin position="358"/>
        <end position="407"/>
    </location>
</feature>
<proteinExistence type="predicted"/>
<accession>A0AAD6WPA9</accession>
<feature type="compositionally biased region" description="Polar residues" evidence="1">
    <location>
        <begin position="159"/>
        <end position="169"/>
    </location>
</feature>
<feature type="region of interest" description="Disordered" evidence="1">
    <location>
        <begin position="281"/>
        <end position="339"/>
    </location>
</feature>
<feature type="compositionally biased region" description="Acidic residues" evidence="1">
    <location>
        <begin position="107"/>
        <end position="125"/>
    </location>
</feature>
<evidence type="ECO:0000313" key="3">
    <source>
        <dbReference type="Proteomes" id="UP001218188"/>
    </source>
</evidence>
<protein>
    <submittedName>
        <fullName evidence="2">Uncharacterized protein</fullName>
    </submittedName>
</protein>
<comment type="caution">
    <text evidence="2">The sequence shown here is derived from an EMBL/GenBank/DDBJ whole genome shotgun (WGS) entry which is preliminary data.</text>
</comment>
<dbReference type="EMBL" id="JARJCM010000722">
    <property type="protein sequence ID" value="KAJ7015924.1"/>
    <property type="molecule type" value="Genomic_DNA"/>
</dbReference>
<feature type="compositionally biased region" description="Gly residues" evidence="1">
    <location>
        <begin position="398"/>
        <end position="407"/>
    </location>
</feature>
<gene>
    <name evidence="2" type="ORF">C8F04DRAFT_1283893</name>
</gene>
<evidence type="ECO:0000256" key="1">
    <source>
        <dbReference type="SAM" id="MobiDB-lite"/>
    </source>
</evidence>
<name>A0AAD6WPA9_9AGAR</name>
<feature type="compositionally biased region" description="Polar residues" evidence="1">
    <location>
        <begin position="281"/>
        <end position="307"/>
    </location>
</feature>
<organism evidence="2 3">
    <name type="scientific">Mycena alexandri</name>
    <dbReference type="NCBI Taxonomy" id="1745969"/>
    <lineage>
        <taxon>Eukaryota</taxon>
        <taxon>Fungi</taxon>
        <taxon>Dikarya</taxon>
        <taxon>Basidiomycota</taxon>
        <taxon>Agaricomycotina</taxon>
        <taxon>Agaricomycetes</taxon>
        <taxon>Agaricomycetidae</taxon>
        <taxon>Agaricales</taxon>
        <taxon>Marasmiineae</taxon>
        <taxon>Mycenaceae</taxon>
        <taxon>Mycena</taxon>
    </lineage>
</organism>
<keyword evidence="3" id="KW-1185">Reference proteome</keyword>
<reference evidence="2" key="1">
    <citation type="submission" date="2023-03" db="EMBL/GenBank/DDBJ databases">
        <title>Massive genome expansion in bonnet fungi (Mycena s.s.) driven by repeated elements and novel gene families across ecological guilds.</title>
        <authorList>
            <consortium name="Lawrence Berkeley National Laboratory"/>
            <person name="Harder C.B."/>
            <person name="Miyauchi S."/>
            <person name="Viragh M."/>
            <person name="Kuo A."/>
            <person name="Thoen E."/>
            <person name="Andreopoulos B."/>
            <person name="Lu D."/>
            <person name="Skrede I."/>
            <person name="Drula E."/>
            <person name="Henrissat B."/>
            <person name="Morin E."/>
            <person name="Kohler A."/>
            <person name="Barry K."/>
            <person name="LaButti K."/>
            <person name="Morin E."/>
            <person name="Salamov A."/>
            <person name="Lipzen A."/>
            <person name="Mereny Z."/>
            <person name="Hegedus B."/>
            <person name="Baldrian P."/>
            <person name="Stursova M."/>
            <person name="Weitz H."/>
            <person name="Taylor A."/>
            <person name="Grigoriev I.V."/>
            <person name="Nagy L.G."/>
            <person name="Martin F."/>
            <person name="Kauserud H."/>
        </authorList>
    </citation>
    <scope>NUCLEOTIDE SEQUENCE</scope>
    <source>
        <strain evidence="2">CBHHK200</strain>
    </source>
</reference>
<dbReference type="Proteomes" id="UP001218188">
    <property type="component" value="Unassembled WGS sequence"/>
</dbReference>
<feature type="compositionally biased region" description="Polar residues" evidence="1">
    <location>
        <begin position="380"/>
        <end position="396"/>
    </location>
</feature>
<evidence type="ECO:0000313" key="2">
    <source>
        <dbReference type="EMBL" id="KAJ7015924.1"/>
    </source>
</evidence>
<feature type="non-terminal residue" evidence="2">
    <location>
        <position position="407"/>
    </location>
</feature>
<dbReference type="AlphaFoldDB" id="A0AAD6WPA9"/>
<sequence length="407" mass="44558">HRYNGVLAKHIFDDDTQEQARYTNDPGKYSASVETRVRRLKKDYQKCLQRIGATGAGLDPTNEVRDDFPWWDELHGFWRELPNYNPVGVQSSEPGIDHARAAADLYEPEQQDPSAQEDEVDELDDDGRSATSRANDDDSSQANNDAHSVSSKAGRGDNGTETCSVSSVSDYEGSEGSPEKPEKLKTPPVKKAKSSQVRVKAKPAASGRDLGLAKANSSKSVVSIKKKPVTALERLSDFREGESARMVEKRKLQHTEEMERIKVKRMKYEVKLLTAQNEQARLNRYATSQSPRRGTRVLNLSSPSPSKSRARYDSALTPRPDRSHTAHYPSSALSRPALLQPPFGNDADLFARFAQSGMGEGSSSMMGEGSTAGFGEELDYSTSDFTSVGPTTSSAISGGFGGDWKAT</sequence>
<feature type="region of interest" description="Disordered" evidence="1">
    <location>
        <begin position="107"/>
        <end position="223"/>
    </location>
</feature>